<feature type="compositionally biased region" description="Basic and acidic residues" evidence="1">
    <location>
        <begin position="197"/>
        <end position="218"/>
    </location>
</feature>
<feature type="compositionally biased region" description="Low complexity" evidence="1">
    <location>
        <begin position="166"/>
        <end position="175"/>
    </location>
</feature>
<dbReference type="EMBL" id="JAGMWT010000021">
    <property type="protein sequence ID" value="KAH7112533.1"/>
    <property type="molecule type" value="Genomic_DNA"/>
</dbReference>
<evidence type="ECO:0000313" key="2">
    <source>
        <dbReference type="EMBL" id="KAH7112533.1"/>
    </source>
</evidence>
<feature type="region of interest" description="Disordered" evidence="1">
    <location>
        <begin position="1"/>
        <end position="218"/>
    </location>
</feature>
<reference evidence="2" key="1">
    <citation type="journal article" date="2021" name="Nat. Commun.">
        <title>Genetic determinants of endophytism in the Arabidopsis root mycobiome.</title>
        <authorList>
            <person name="Mesny F."/>
            <person name="Miyauchi S."/>
            <person name="Thiergart T."/>
            <person name="Pickel B."/>
            <person name="Atanasova L."/>
            <person name="Karlsson M."/>
            <person name="Huettel B."/>
            <person name="Barry K.W."/>
            <person name="Haridas S."/>
            <person name="Chen C."/>
            <person name="Bauer D."/>
            <person name="Andreopoulos W."/>
            <person name="Pangilinan J."/>
            <person name="LaButti K."/>
            <person name="Riley R."/>
            <person name="Lipzen A."/>
            <person name="Clum A."/>
            <person name="Drula E."/>
            <person name="Henrissat B."/>
            <person name="Kohler A."/>
            <person name="Grigoriev I.V."/>
            <person name="Martin F.M."/>
            <person name="Hacquard S."/>
        </authorList>
    </citation>
    <scope>NUCLEOTIDE SEQUENCE</scope>
    <source>
        <strain evidence="2">MPI-CAGE-CH-0243</strain>
    </source>
</reference>
<dbReference type="OrthoDB" id="3921377at2759"/>
<evidence type="ECO:0000313" key="3">
    <source>
        <dbReference type="Proteomes" id="UP000700596"/>
    </source>
</evidence>
<accession>A0A9P9I918</accession>
<comment type="caution">
    <text evidence="2">The sequence shown here is derived from an EMBL/GenBank/DDBJ whole genome shotgun (WGS) entry which is preliminary data.</text>
</comment>
<sequence length="271" mass="29752">MSSTLVHSQSTSLLSPTSTPARPSREFLPLSNHGMPKAPSSGSQRSQRPHRFSSIPPPVQITPSSPPMTPMSPSPMMSPPPLSGMSFDTYIDTEPSTPSFSPRSASTWESSMLAPLSPMSNSLSPIESSPATPASPSEPVWEMITPDPNRGARKPAVGGEPALEKLTSLTSLTSHPPSPWPVYLDAPQPKKFNPVPKRADEEKENQVQDSKSKLLKEESSFSVAIPLEKLATRMKSILKRKTTTASKRKPRKKKLEYEDLDRMEDVHWTEM</sequence>
<feature type="compositionally biased region" description="Polar residues" evidence="1">
    <location>
        <begin position="94"/>
        <end position="110"/>
    </location>
</feature>
<feature type="compositionally biased region" description="Basic residues" evidence="1">
    <location>
        <begin position="239"/>
        <end position="254"/>
    </location>
</feature>
<gene>
    <name evidence="2" type="ORF">B0J11DRAFT_186345</name>
</gene>
<feature type="compositionally biased region" description="Low complexity" evidence="1">
    <location>
        <begin position="124"/>
        <end position="139"/>
    </location>
</feature>
<organism evidence="2 3">
    <name type="scientific">Dendryphion nanum</name>
    <dbReference type="NCBI Taxonomy" id="256645"/>
    <lineage>
        <taxon>Eukaryota</taxon>
        <taxon>Fungi</taxon>
        <taxon>Dikarya</taxon>
        <taxon>Ascomycota</taxon>
        <taxon>Pezizomycotina</taxon>
        <taxon>Dothideomycetes</taxon>
        <taxon>Pleosporomycetidae</taxon>
        <taxon>Pleosporales</taxon>
        <taxon>Torulaceae</taxon>
        <taxon>Dendryphion</taxon>
    </lineage>
</organism>
<keyword evidence="3" id="KW-1185">Reference proteome</keyword>
<feature type="region of interest" description="Disordered" evidence="1">
    <location>
        <begin position="239"/>
        <end position="271"/>
    </location>
</feature>
<protein>
    <submittedName>
        <fullName evidence="2">Uncharacterized protein</fullName>
    </submittedName>
</protein>
<dbReference type="AlphaFoldDB" id="A0A9P9I918"/>
<evidence type="ECO:0000256" key="1">
    <source>
        <dbReference type="SAM" id="MobiDB-lite"/>
    </source>
</evidence>
<dbReference type="Proteomes" id="UP000700596">
    <property type="component" value="Unassembled WGS sequence"/>
</dbReference>
<proteinExistence type="predicted"/>
<feature type="compositionally biased region" description="Pro residues" evidence="1">
    <location>
        <begin position="55"/>
        <end position="82"/>
    </location>
</feature>
<feature type="compositionally biased region" description="Low complexity" evidence="1">
    <location>
        <begin position="8"/>
        <end position="22"/>
    </location>
</feature>
<name>A0A9P9I918_9PLEO</name>